<name>A0A5M8Q6A0_9MICO</name>
<reference evidence="1 2" key="1">
    <citation type="submission" date="2019-08" db="EMBL/GenBank/DDBJ databases">
        <title>Agrococcus lahaulensis sp. nov., isolated from a cold desert of the Indian Himalayas.</title>
        <authorList>
            <person name="Qu J.H."/>
        </authorList>
    </citation>
    <scope>NUCLEOTIDE SEQUENCE [LARGE SCALE GENOMIC DNA]</scope>
    <source>
        <strain evidence="1 2">NS18</strain>
    </source>
</reference>
<sequence>MPCRSSAAAHGTSTCDEYSAAWSLEVGEGWITRRLDVAVRAQGWSRDLSLRRDDAARWSAEARAAGTVALPAPGLSADVDLDAAVDCDLGLCPVTNTMPIRRLGLLGPPVAEAELVMAWVEVPSLRVLRSGQRYGSHDAGRVRYASGDRGFQAELVVDEDGLVVDYPGLARRVDEEAAPGR</sequence>
<keyword evidence="2" id="KW-1185">Reference proteome</keyword>
<dbReference type="EMBL" id="VOIR01000016">
    <property type="protein sequence ID" value="KAA6431409.1"/>
    <property type="molecule type" value="Genomic_DNA"/>
</dbReference>
<gene>
    <name evidence="1" type="ORF">FQ330_11330</name>
</gene>
<accession>A0A5M8Q6A0</accession>
<dbReference type="OrthoDB" id="7347529at2"/>
<dbReference type="InterPro" id="IPR009467">
    <property type="entry name" value="Glycolipid-bd_prot_put"/>
</dbReference>
<protein>
    <submittedName>
        <fullName evidence="1">Putative glycolipid-binding domain-containing protein</fullName>
    </submittedName>
</protein>
<dbReference type="Pfam" id="PF06475">
    <property type="entry name" value="Glycolipid_bind"/>
    <property type="match status" value="1"/>
</dbReference>
<evidence type="ECO:0000313" key="2">
    <source>
        <dbReference type="Proteomes" id="UP000323221"/>
    </source>
</evidence>
<evidence type="ECO:0000313" key="1">
    <source>
        <dbReference type="EMBL" id="KAA6431409.1"/>
    </source>
</evidence>
<comment type="caution">
    <text evidence="1">The sequence shown here is derived from an EMBL/GenBank/DDBJ whole genome shotgun (WGS) entry which is preliminary data.</text>
</comment>
<proteinExistence type="predicted"/>
<dbReference type="Proteomes" id="UP000323221">
    <property type="component" value="Unassembled WGS sequence"/>
</dbReference>
<dbReference type="AlphaFoldDB" id="A0A5M8Q6A0"/>
<dbReference type="SUPFAM" id="SSF159275">
    <property type="entry name" value="PA1994-like"/>
    <property type="match status" value="1"/>
</dbReference>
<organism evidence="1 2">
    <name type="scientific">Agrococcus sediminis</name>
    <dbReference type="NCBI Taxonomy" id="2599924"/>
    <lineage>
        <taxon>Bacteria</taxon>
        <taxon>Bacillati</taxon>
        <taxon>Actinomycetota</taxon>
        <taxon>Actinomycetes</taxon>
        <taxon>Micrococcales</taxon>
        <taxon>Microbacteriaceae</taxon>
        <taxon>Agrococcus</taxon>
    </lineage>
</organism>